<evidence type="ECO:0000313" key="1">
    <source>
        <dbReference type="EMBL" id="KUG02581.1"/>
    </source>
</evidence>
<reference evidence="1" key="1">
    <citation type="journal article" date="2015" name="Proc. Natl. Acad. Sci. U.S.A.">
        <title>Networks of energetic and metabolic interactions define dynamics in microbial communities.</title>
        <authorList>
            <person name="Embree M."/>
            <person name="Liu J.K."/>
            <person name="Al-Bassam M.M."/>
            <person name="Zengler K."/>
        </authorList>
    </citation>
    <scope>NUCLEOTIDE SEQUENCE</scope>
</reference>
<gene>
    <name evidence="1" type="ORF">ASZ90_020083</name>
</gene>
<sequence length="69" mass="7543">MGVKQVKYFNGNRLRGGLGYCSGNPAGPGGALKQLFMAGKSQLGCRIRIVNITLKLTEVENEKNMEKQE</sequence>
<dbReference type="AlphaFoldDB" id="A0A0W8E1V3"/>
<accession>A0A0W8E1V3</accession>
<protein>
    <submittedName>
        <fullName evidence="1">Uncharacterized protein</fullName>
    </submittedName>
</protein>
<name>A0A0W8E1V3_9ZZZZ</name>
<comment type="caution">
    <text evidence="1">The sequence shown here is derived from an EMBL/GenBank/DDBJ whole genome shotgun (WGS) entry which is preliminary data.</text>
</comment>
<proteinExistence type="predicted"/>
<organism evidence="1">
    <name type="scientific">hydrocarbon metagenome</name>
    <dbReference type="NCBI Taxonomy" id="938273"/>
    <lineage>
        <taxon>unclassified sequences</taxon>
        <taxon>metagenomes</taxon>
        <taxon>ecological metagenomes</taxon>
    </lineage>
</organism>
<dbReference type="EMBL" id="LNQE01001917">
    <property type="protein sequence ID" value="KUG02581.1"/>
    <property type="molecule type" value="Genomic_DNA"/>
</dbReference>